<dbReference type="InterPro" id="IPR017871">
    <property type="entry name" value="ABC_transporter-like_CS"/>
</dbReference>
<dbReference type="InterPro" id="IPR050093">
    <property type="entry name" value="ABC_SmlMolc_Importer"/>
</dbReference>
<comment type="caution">
    <text evidence="5">The sequence shown here is derived from an EMBL/GenBank/DDBJ whole genome shotgun (WGS) entry which is preliminary data.</text>
</comment>
<evidence type="ECO:0000256" key="1">
    <source>
        <dbReference type="ARBA" id="ARBA00022448"/>
    </source>
</evidence>
<dbReference type="OrthoDB" id="9112331at2"/>
<sequence length="222" mass="24054">MLRVELRMALRTHELDVQLDATAEQPLALVGRSGAGKTTVLRVIAGLARPDSGRVRCGDDVWLDSERGTARPPDARRCALLHQEDALFPHLSAWRNVAYGLREVRRGARREAARELLAQLGVAALADVRPAAMSGGERRRVALARALAAAPPALLLDEPFTGLDDRSRDDAHTAVLRALELAAVPTIVVTHDHRDAAALGAEVRVLENGRLLPHVPTGRSQR</sequence>
<dbReference type="RefSeq" id="WP_107571047.1">
    <property type="nucleotide sequence ID" value="NZ_PYYB01000004.1"/>
</dbReference>
<proteinExistence type="predicted"/>
<dbReference type="SUPFAM" id="SSF52540">
    <property type="entry name" value="P-loop containing nucleoside triphosphate hydrolases"/>
    <property type="match status" value="1"/>
</dbReference>
<evidence type="ECO:0000313" key="5">
    <source>
        <dbReference type="EMBL" id="PTL54946.1"/>
    </source>
</evidence>
<dbReference type="InterPro" id="IPR027417">
    <property type="entry name" value="P-loop_NTPase"/>
</dbReference>
<reference evidence="5 6" key="1">
    <citation type="submission" date="2018-03" db="EMBL/GenBank/DDBJ databases">
        <title>Aquarubrobacter algicola gen. nov., sp. nov., a novel actinobacterium isolated from shallow eutrophic lake during the end of cyanobacterial harmful algal blooms.</title>
        <authorList>
            <person name="Chun S.J."/>
        </authorList>
    </citation>
    <scope>NUCLEOTIDE SEQUENCE [LARGE SCALE GENOMIC DNA]</scope>
    <source>
        <strain evidence="5 6">Seoho-28</strain>
    </source>
</reference>
<dbReference type="GO" id="GO:0016887">
    <property type="term" value="F:ATP hydrolysis activity"/>
    <property type="evidence" value="ECO:0007669"/>
    <property type="project" value="InterPro"/>
</dbReference>
<dbReference type="Gene3D" id="3.40.50.300">
    <property type="entry name" value="P-loop containing nucleotide triphosphate hydrolases"/>
    <property type="match status" value="1"/>
</dbReference>
<keyword evidence="1" id="KW-0813">Transport</keyword>
<dbReference type="InterPro" id="IPR003439">
    <property type="entry name" value="ABC_transporter-like_ATP-bd"/>
</dbReference>
<dbReference type="Pfam" id="PF00005">
    <property type="entry name" value="ABC_tran"/>
    <property type="match status" value="1"/>
</dbReference>
<gene>
    <name evidence="5" type="ORF">C7Y72_20455</name>
</gene>
<accession>A0A2T4UCJ9</accession>
<evidence type="ECO:0000256" key="3">
    <source>
        <dbReference type="ARBA" id="ARBA00022840"/>
    </source>
</evidence>
<evidence type="ECO:0000256" key="2">
    <source>
        <dbReference type="ARBA" id="ARBA00022741"/>
    </source>
</evidence>
<dbReference type="InterPro" id="IPR003593">
    <property type="entry name" value="AAA+_ATPase"/>
</dbReference>
<name>A0A2T4UCJ9_9ACTN</name>
<keyword evidence="2" id="KW-0547">Nucleotide-binding</keyword>
<dbReference type="Proteomes" id="UP000240739">
    <property type="component" value="Unassembled WGS sequence"/>
</dbReference>
<organism evidence="5 6">
    <name type="scientific">Paraconexibacter algicola</name>
    <dbReference type="NCBI Taxonomy" id="2133960"/>
    <lineage>
        <taxon>Bacteria</taxon>
        <taxon>Bacillati</taxon>
        <taxon>Actinomycetota</taxon>
        <taxon>Thermoleophilia</taxon>
        <taxon>Solirubrobacterales</taxon>
        <taxon>Paraconexibacteraceae</taxon>
        <taxon>Paraconexibacter</taxon>
    </lineage>
</organism>
<protein>
    <submittedName>
        <fullName evidence="5">ABC transporter</fullName>
    </submittedName>
</protein>
<dbReference type="EMBL" id="PYYB01000004">
    <property type="protein sequence ID" value="PTL54946.1"/>
    <property type="molecule type" value="Genomic_DNA"/>
</dbReference>
<feature type="domain" description="ABC transporter" evidence="4">
    <location>
        <begin position="2"/>
        <end position="222"/>
    </location>
</feature>
<dbReference type="GO" id="GO:0005524">
    <property type="term" value="F:ATP binding"/>
    <property type="evidence" value="ECO:0007669"/>
    <property type="project" value="UniProtKB-KW"/>
</dbReference>
<evidence type="ECO:0000313" key="6">
    <source>
        <dbReference type="Proteomes" id="UP000240739"/>
    </source>
</evidence>
<dbReference type="PROSITE" id="PS00211">
    <property type="entry name" value="ABC_TRANSPORTER_1"/>
    <property type="match status" value="1"/>
</dbReference>
<dbReference type="PANTHER" id="PTHR42781">
    <property type="entry name" value="SPERMIDINE/PUTRESCINE IMPORT ATP-BINDING PROTEIN POTA"/>
    <property type="match status" value="1"/>
</dbReference>
<evidence type="ECO:0000259" key="4">
    <source>
        <dbReference type="PROSITE" id="PS50893"/>
    </source>
</evidence>
<dbReference type="PROSITE" id="PS50893">
    <property type="entry name" value="ABC_TRANSPORTER_2"/>
    <property type="match status" value="1"/>
</dbReference>
<keyword evidence="6" id="KW-1185">Reference proteome</keyword>
<keyword evidence="3" id="KW-0067">ATP-binding</keyword>
<dbReference type="PANTHER" id="PTHR42781:SF4">
    <property type="entry name" value="SPERMIDINE_PUTRESCINE IMPORT ATP-BINDING PROTEIN POTA"/>
    <property type="match status" value="1"/>
</dbReference>
<dbReference type="AlphaFoldDB" id="A0A2T4UCJ9"/>
<dbReference type="SMART" id="SM00382">
    <property type="entry name" value="AAA"/>
    <property type="match status" value="1"/>
</dbReference>